<dbReference type="Gene3D" id="1.10.3470.10">
    <property type="entry name" value="ABC transporter involved in vitamin B12 uptake, BtuC"/>
    <property type="match status" value="1"/>
</dbReference>
<keyword evidence="11" id="KW-1185">Reference proteome</keyword>
<dbReference type="AlphaFoldDB" id="A0A0Q0UDY8"/>
<accession>A0A0Q0UDY8</accession>
<comment type="subcellular location">
    <subcellularLocation>
        <location evidence="1">Cell membrane</location>
        <topology evidence="1">Multi-pass membrane protein</topology>
    </subcellularLocation>
</comment>
<dbReference type="GO" id="GO:0022857">
    <property type="term" value="F:transmembrane transporter activity"/>
    <property type="evidence" value="ECO:0007669"/>
    <property type="project" value="InterPro"/>
</dbReference>
<feature type="transmembrane region" description="Helical" evidence="9">
    <location>
        <begin position="152"/>
        <end position="174"/>
    </location>
</feature>
<protein>
    <submittedName>
        <fullName evidence="10">Putative siderophore transport system permease protein YfhA</fullName>
    </submittedName>
</protein>
<evidence type="ECO:0000256" key="8">
    <source>
        <dbReference type="SAM" id="MobiDB-lite"/>
    </source>
</evidence>
<sequence>MSASTTSSMASDERAADDRATVREKMNARRRRRLWRSGLSLAGLVLLAAAAYLVLLGSGPMQFSPAQVFEALTGGGEHSVVTVVWDIRLPVAIATAVVGAALGIAGAWTQTMSRNPLASPDVLGVSGGASVAVVAGTLLYRPAWAEGVDTFWWRFILALVGAAVIVVLLLVLGGFGTSQQVILIGFALALLCQALVYYALARADLSRATDAQVWLAGSTGFVRWEAIAPMLLGLLPFLALGLLQSRDLTMLGHDDALATSLGVRVNRVRACLLIAATGVVAVVVAVVGPIGFVALVAPQLARLLSGSPTPPPWNSAALGAALLLVCSVIATRLPVSIPVGLVTSALGGVVLVILVASAARKTKKGIAL</sequence>
<keyword evidence="6 9" id="KW-1133">Transmembrane helix</keyword>
<feature type="transmembrane region" description="Helical" evidence="9">
    <location>
        <begin position="121"/>
        <end position="140"/>
    </location>
</feature>
<keyword evidence="3" id="KW-0813">Transport</keyword>
<feature type="transmembrane region" description="Helical" evidence="9">
    <location>
        <begin position="337"/>
        <end position="359"/>
    </location>
</feature>
<dbReference type="GO" id="GO:0005886">
    <property type="term" value="C:plasma membrane"/>
    <property type="evidence" value="ECO:0007669"/>
    <property type="project" value="UniProtKB-SubCell"/>
</dbReference>
<dbReference type="EMBL" id="LKEV01000007">
    <property type="protein sequence ID" value="KQB84795.1"/>
    <property type="molecule type" value="Genomic_DNA"/>
</dbReference>
<keyword evidence="7 9" id="KW-0472">Membrane</keyword>
<keyword evidence="5 9" id="KW-0812">Transmembrane</keyword>
<evidence type="ECO:0000256" key="9">
    <source>
        <dbReference type="SAM" id="Phobius"/>
    </source>
</evidence>
<dbReference type="STRING" id="1544413.Clow_02054"/>
<feature type="transmembrane region" description="Helical" evidence="9">
    <location>
        <begin position="270"/>
        <end position="292"/>
    </location>
</feature>
<comment type="caution">
    <text evidence="10">The sequence shown here is derived from an EMBL/GenBank/DDBJ whole genome shotgun (WGS) entry which is preliminary data.</text>
</comment>
<evidence type="ECO:0000313" key="11">
    <source>
        <dbReference type="Proteomes" id="UP000050488"/>
    </source>
</evidence>
<feature type="compositionally biased region" description="Low complexity" evidence="8">
    <location>
        <begin position="1"/>
        <end position="10"/>
    </location>
</feature>
<dbReference type="PATRIC" id="fig|1544413.3.peg.2059"/>
<evidence type="ECO:0000313" key="10">
    <source>
        <dbReference type="EMBL" id="KQB84795.1"/>
    </source>
</evidence>
<dbReference type="GO" id="GO:0033214">
    <property type="term" value="P:siderophore-iron import into cell"/>
    <property type="evidence" value="ECO:0007669"/>
    <property type="project" value="TreeGrafter"/>
</dbReference>
<evidence type="ECO:0000256" key="6">
    <source>
        <dbReference type="ARBA" id="ARBA00022989"/>
    </source>
</evidence>
<comment type="similarity">
    <text evidence="2">Belongs to the binding-protein-dependent transport system permease family. FecCD subfamily.</text>
</comment>
<dbReference type="Pfam" id="PF01032">
    <property type="entry name" value="FecCD"/>
    <property type="match status" value="1"/>
</dbReference>
<reference evidence="10 11" key="1">
    <citation type="submission" date="2015-10" db="EMBL/GenBank/DDBJ databases">
        <title>Corynebacteirum lowii and Corynebacterium oculi species nova, derived from human clinical disease and and emended description of Corynebacterium mastiditis.</title>
        <authorList>
            <person name="Bernard K."/>
            <person name="Pacheco A.L."/>
            <person name="Mcdougall C."/>
            <person name="Burtx T."/>
            <person name="Weibe D."/>
            <person name="Tyler S."/>
            <person name="Olson A.B."/>
            <person name="Cnockaert M."/>
            <person name="Eguchi H."/>
            <person name="Kuwahara T."/>
            <person name="Nakayama-Imaohji H."/>
            <person name="Boudewijins M."/>
            <person name="Van Hoecke F."/>
            <person name="Bernier A.-M."/>
            <person name="Vandamme P."/>
        </authorList>
    </citation>
    <scope>NUCLEOTIDE SEQUENCE [LARGE SCALE GENOMIC DNA]</scope>
    <source>
        <strain evidence="10 11">NML 130206</strain>
    </source>
</reference>
<feature type="compositionally biased region" description="Basic and acidic residues" evidence="8">
    <location>
        <begin position="11"/>
        <end position="23"/>
    </location>
</feature>
<proteinExistence type="inferred from homology"/>
<evidence type="ECO:0000256" key="7">
    <source>
        <dbReference type="ARBA" id="ARBA00023136"/>
    </source>
</evidence>
<feature type="transmembrane region" description="Helical" evidence="9">
    <location>
        <begin position="312"/>
        <end position="330"/>
    </location>
</feature>
<feature type="transmembrane region" description="Helical" evidence="9">
    <location>
        <begin position="221"/>
        <end position="243"/>
    </location>
</feature>
<dbReference type="Proteomes" id="UP000050488">
    <property type="component" value="Unassembled WGS sequence"/>
</dbReference>
<evidence type="ECO:0000256" key="3">
    <source>
        <dbReference type="ARBA" id="ARBA00022448"/>
    </source>
</evidence>
<organism evidence="10 11">
    <name type="scientific">Corynebacterium lowii</name>
    <dbReference type="NCBI Taxonomy" id="1544413"/>
    <lineage>
        <taxon>Bacteria</taxon>
        <taxon>Bacillati</taxon>
        <taxon>Actinomycetota</taxon>
        <taxon>Actinomycetes</taxon>
        <taxon>Mycobacteriales</taxon>
        <taxon>Corynebacteriaceae</taxon>
        <taxon>Corynebacterium</taxon>
    </lineage>
</organism>
<evidence type="ECO:0000256" key="5">
    <source>
        <dbReference type="ARBA" id="ARBA00022692"/>
    </source>
</evidence>
<dbReference type="InterPro" id="IPR000522">
    <property type="entry name" value="ABC_transptr_permease_BtuC"/>
</dbReference>
<feature type="transmembrane region" description="Helical" evidence="9">
    <location>
        <begin position="181"/>
        <end position="201"/>
    </location>
</feature>
<evidence type="ECO:0000256" key="1">
    <source>
        <dbReference type="ARBA" id="ARBA00004651"/>
    </source>
</evidence>
<evidence type="ECO:0000256" key="4">
    <source>
        <dbReference type="ARBA" id="ARBA00022475"/>
    </source>
</evidence>
<feature type="transmembrane region" description="Helical" evidence="9">
    <location>
        <begin position="34"/>
        <end position="55"/>
    </location>
</feature>
<dbReference type="CDD" id="cd06550">
    <property type="entry name" value="TM_ABC_iron-siderophores_like"/>
    <property type="match status" value="1"/>
</dbReference>
<dbReference type="PANTHER" id="PTHR30472">
    <property type="entry name" value="FERRIC ENTEROBACTIN TRANSPORT SYSTEM PERMEASE PROTEIN"/>
    <property type="match status" value="1"/>
</dbReference>
<feature type="transmembrane region" description="Helical" evidence="9">
    <location>
        <begin position="87"/>
        <end position="109"/>
    </location>
</feature>
<dbReference type="RefSeq" id="WP_370871880.1">
    <property type="nucleotide sequence ID" value="NZ_JAUSQY010000001.1"/>
</dbReference>
<dbReference type="PANTHER" id="PTHR30472:SF24">
    <property type="entry name" value="FERRIC ENTEROBACTIN TRANSPORT SYSTEM PERMEASE PROTEIN FEPG"/>
    <property type="match status" value="1"/>
</dbReference>
<gene>
    <name evidence="10" type="primary">yfhA_1</name>
    <name evidence="10" type="ORF">Clow_02054</name>
</gene>
<dbReference type="InterPro" id="IPR037294">
    <property type="entry name" value="ABC_BtuC-like"/>
</dbReference>
<keyword evidence="4" id="KW-1003">Cell membrane</keyword>
<name>A0A0Q0UDY8_9CORY</name>
<evidence type="ECO:0000256" key="2">
    <source>
        <dbReference type="ARBA" id="ARBA00007935"/>
    </source>
</evidence>
<feature type="region of interest" description="Disordered" evidence="8">
    <location>
        <begin position="1"/>
        <end position="23"/>
    </location>
</feature>
<dbReference type="SUPFAM" id="SSF81345">
    <property type="entry name" value="ABC transporter involved in vitamin B12 uptake, BtuC"/>
    <property type="match status" value="1"/>
</dbReference>